<dbReference type="EMBL" id="BSYO01000003">
    <property type="protein sequence ID" value="GMH01959.1"/>
    <property type="molecule type" value="Genomic_DNA"/>
</dbReference>
<name>A0AAD3S070_NEPGR</name>
<comment type="similarity">
    <text evidence="1">Belongs to the PPR family. PCMP-H subfamily.</text>
</comment>
<evidence type="ECO:0000256" key="1">
    <source>
        <dbReference type="ARBA" id="ARBA00006643"/>
    </source>
</evidence>
<dbReference type="InterPro" id="IPR032867">
    <property type="entry name" value="DYW_dom"/>
</dbReference>
<evidence type="ECO:0000313" key="4">
    <source>
        <dbReference type="Proteomes" id="UP001279734"/>
    </source>
</evidence>
<comment type="caution">
    <text evidence="3">The sequence shown here is derived from an EMBL/GenBank/DDBJ whole genome shotgun (WGS) entry which is preliminary data.</text>
</comment>
<protein>
    <recommendedName>
        <fullName evidence="2">DYW domain-containing protein</fullName>
    </recommendedName>
</protein>
<dbReference type="AlphaFoldDB" id="A0AAD3S070"/>
<sequence length="80" mass="8957">MLLKKAEECVGVHSERLAIGLALLFSNRGSVIRVMKNLRVCADCHVAMNTISKLEGGETIVRDNNRFHCFRDGLCSCKDY</sequence>
<dbReference type="Proteomes" id="UP001279734">
    <property type="component" value="Unassembled WGS sequence"/>
</dbReference>
<reference evidence="3" key="1">
    <citation type="submission" date="2023-05" db="EMBL/GenBank/DDBJ databases">
        <title>Nepenthes gracilis genome sequencing.</title>
        <authorList>
            <person name="Fukushima K."/>
        </authorList>
    </citation>
    <scope>NUCLEOTIDE SEQUENCE</scope>
    <source>
        <strain evidence="3">SING2019-196</strain>
    </source>
</reference>
<proteinExistence type="inferred from homology"/>
<accession>A0AAD3S070</accession>
<gene>
    <name evidence="3" type="ORF">Nepgr_003798</name>
</gene>
<dbReference type="GO" id="GO:0008270">
    <property type="term" value="F:zinc ion binding"/>
    <property type="evidence" value="ECO:0007669"/>
    <property type="project" value="InterPro"/>
</dbReference>
<dbReference type="Pfam" id="PF14432">
    <property type="entry name" value="DYW_deaminase"/>
    <property type="match status" value="1"/>
</dbReference>
<evidence type="ECO:0000313" key="3">
    <source>
        <dbReference type="EMBL" id="GMH01959.1"/>
    </source>
</evidence>
<keyword evidence="4" id="KW-1185">Reference proteome</keyword>
<organism evidence="3 4">
    <name type="scientific">Nepenthes gracilis</name>
    <name type="common">Slender pitcher plant</name>
    <dbReference type="NCBI Taxonomy" id="150966"/>
    <lineage>
        <taxon>Eukaryota</taxon>
        <taxon>Viridiplantae</taxon>
        <taxon>Streptophyta</taxon>
        <taxon>Embryophyta</taxon>
        <taxon>Tracheophyta</taxon>
        <taxon>Spermatophyta</taxon>
        <taxon>Magnoliopsida</taxon>
        <taxon>eudicotyledons</taxon>
        <taxon>Gunneridae</taxon>
        <taxon>Pentapetalae</taxon>
        <taxon>Caryophyllales</taxon>
        <taxon>Nepenthaceae</taxon>
        <taxon>Nepenthes</taxon>
    </lineage>
</organism>
<feature type="domain" description="DYW" evidence="2">
    <location>
        <begin position="9"/>
        <end position="80"/>
    </location>
</feature>
<evidence type="ECO:0000259" key="2">
    <source>
        <dbReference type="Pfam" id="PF14432"/>
    </source>
</evidence>